<evidence type="ECO:0000313" key="7">
    <source>
        <dbReference type="EMBL" id="VDD00117.1"/>
    </source>
</evidence>
<keyword evidence="3" id="KW-0863">Zinc-finger</keyword>
<feature type="region of interest" description="Disordered" evidence="4">
    <location>
        <begin position="1"/>
        <end position="22"/>
    </location>
</feature>
<dbReference type="SMART" id="SM00327">
    <property type="entry name" value="VWA"/>
    <property type="match status" value="1"/>
</dbReference>
<evidence type="ECO:0000256" key="2">
    <source>
        <dbReference type="ARBA" id="ARBA00012483"/>
    </source>
</evidence>
<keyword evidence="3" id="KW-0862">Zinc</keyword>
<dbReference type="InterPro" id="IPR052079">
    <property type="entry name" value="E3_ligase/Copine_domain"/>
</dbReference>
<dbReference type="Gene3D" id="3.30.40.10">
    <property type="entry name" value="Zinc/RING finger domain, C3HC4 (zinc finger)"/>
    <property type="match status" value="1"/>
</dbReference>
<dbReference type="Pfam" id="PF13920">
    <property type="entry name" value="zf-C3HC4_3"/>
    <property type="match status" value="1"/>
</dbReference>
<dbReference type="PROSITE" id="PS50089">
    <property type="entry name" value="ZF_RING_2"/>
    <property type="match status" value="1"/>
</dbReference>
<dbReference type="PANTHER" id="PTHR45751">
    <property type="entry name" value="COPINE FAMILY PROTEIN 1"/>
    <property type="match status" value="1"/>
</dbReference>
<dbReference type="Proteomes" id="UP000694005">
    <property type="component" value="Chromosome A07"/>
</dbReference>
<dbReference type="SUPFAM" id="SSF57850">
    <property type="entry name" value="RING/U-box"/>
    <property type="match status" value="1"/>
</dbReference>
<dbReference type="GO" id="GO:0061630">
    <property type="term" value="F:ubiquitin protein ligase activity"/>
    <property type="evidence" value="ECO:0007669"/>
    <property type="project" value="UniProtKB-EC"/>
</dbReference>
<dbReference type="SUPFAM" id="SSF53300">
    <property type="entry name" value="vWA-like"/>
    <property type="match status" value="1"/>
</dbReference>
<dbReference type="PANTHER" id="PTHR45751:SF16">
    <property type="entry name" value="E3 UBIQUITIN-PROTEIN LIGASE RGLG4"/>
    <property type="match status" value="1"/>
</dbReference>
<dbReference type="Pfam" id="PF07002">
    <property type="entry name" value="Copine"/>
    <property type="match status" value="1"/>
</dbReference>
<dbReference type="EMBL" id="LS974623">
    <property type="protein sequence ID" value="CAG7903262.1"/>
    <property type="molecule type" value="Genomic_DNA"/>
</dbReference>
<dbReference type="InterPro" id="IPR002035">
    <property type="entry name" value="VWF_A"/>
</dbReference>
<evidence type="ECO:0000259" key="5">
    <source>
        <dbReference type="PROSITE" id="PS50089"/>
    </source>
</evidence>
<proteinExistence type="predicted"/>
<keyword evidence="3" id="KW-0479">Metal-binding</keyword>
<dbReference type="InterPro" id="IPR013083">
    <property type="entry name" value="Znf_RING/FYVE/PHD"/>
</dbReference>
<organism evidence="7">
    <name type="scientific">Brassica campestris</name>
    <name type="common">Field mustard</name>
    <dbReference type="NCBI Taxonomy" id="3711"/>
    <lineage>
        <taxon>Eukaryota</taxon>
        <taxon>Viridiplantae</taxon>
        <taxon>Streptophyta</taxon>
        <taxon>Embryophyta</taxon>
        <taxon>Tracheophyta</taxon>
        <taxon>Spermatophyta</taxon>
        <taxon>Magnoliopsida</taxon>
        <taxon>eudicotyledons</taxon>
        <taxon>Gunneridae</taxon>
        <taxon>Pentapetalae</taxon>
        <taxon>rosids</taxon>
        <taxon>malvids</taxon>
        <taxon>Brassicales</taxon>
        <taxon>Brassicaceae</taxon>
        <taxon>Brassiceae</taxon>
        <taxon>Brassica</taxon>
    </lineage>
</organism>
<dbReference type="InterPro" id="IPR001841">
    <property type="entry name" value="Znf_RING"/>
</dbReference>
<name>A0A3P6B1M0_BRACM</name>
<dbReference type="InterPro" id="IPR036465">
    <property type="entry name" value="vWFA_dom_sf"/>
</dbReference>
<evidence type="ECO:0000256" key="1">
    <source>
        <dbReference type="ARBA" id="ARBA00000900"/>
    </source>
</evidence>
<dbReference type="EC" id="2.3.2.27" evidence="2"/>
<dbReference type="EMBL" id="LR031574">
    <property type="protein sequence ID" value="VDD00117.1"/>
    <property type="molecule type" value="Genomic_DNA"/>
</dbReference>
<evidence type="ECO:0000256" key="3">
    <source>
        <dbReference type="PROSITE-ProRule" id="PRU00175"/>
    </source>
</evidence>
<accession>A0A3P6B1M0</accession>
<protein>
    <recommendedName>
        <fullName evidence="2">RING-type E3 ubiquitin transferase</fullName>
        <ecNumber evidence="2">2.3.2.27</ecNumber>
    </recommendedName>
</protein>
<dbReference type="InterPro" id="IPR010734">
    <property type="entry name" value="Copine_C"/>
</dbReference>
<dbReference type="AlphaFoldDB" id="A0A3P6B1M0"/>
<evidence type="ECO:0000256" key="4">
    <source>
        <dbReference type="SAM" id="MobiDB-lite"/>
    </source>
</evidence>
<sequence length="378" mass="41371">MSTGMGSGKGKSRPPPSDPSILVSDKINAREKYALIPDRFTSLDQVSKALREAGLESSNLILGIDFTKSNEWSGKTSFNGKSLHALGRIQNPYEKAIFVIGQTLAPFDEDNLIPCFGFGDSTTHDEEVFSFHSDNSPCHGFEEVLSCYKRITPNLILSGPTSYGPLIDAAVDIVEKNNGQFHVLVIVADGQVTRGFDKAEGELSQQERATIDAIVNASSYALSIVLIGVGDGPWEDMRKFDDKIPKREFDNFQFVNFTEIMKRDSSESAKEAAFALAALMEIPFQYQAATELGLLGKTTGLAKKINPRPPPTPYTPTIRTELASPASEEHTQSCPICLTSRKDVAFGCGHMTCRDCGSRIANCPICRVVITSRLRLYT</sequence>
<feature type="domain" description="RING-type" evidence="5">
    <location>
        <begin position="334"/>
        <end position="367"/>
    </location>
</feature>
<evidence type="ECO:0000313" key="6">
    <source>
        <dbReference type="EMBL" id="CAG7903262.1"/>
    </source>
</evidence>
<gene>
    <name evidence="7" type="ORF">BRAA07T30362Z</name>
    <name evidence="6" type="ORF">BRAPAZ1V2_A07P29060.2</name>
</gene>
<dbReference type="SMART" id="SM00184">
    <property type="entry name" value="RING"/>
    <property type="match status" value="1"/>
</dbReference>
<dbReference type="Gramene" id="A07p29060.2_BraZ1">
    <property type="protein sequence ID" value="A07p29060.2_BraZ1.CDS"/>
    <property type="gene ID" value="A07g29060.2_BraZ1"/>
</dbReference>
<comment type="catalytic activity">
    <reaction evidence="1">
        <text>S-ubiquitinyl-[E2 ubiquitin-conjugating enzyme]-L-cysteine + [acceptor protein]-L-lysine = [E2 ubiquitin-conjugating enzyme]-L-cysteine + N(6)-ubiquitinyl-[acceptor protein]-L-lysine.</text>
        <dbReference type="EC" id="2.3.2.27"/>
    </reaction>
</comment>
<dbReference type="GO" id="GO:0008270">
    <property type="term" value="F:zinc ion binding"/>
    <property type="evidence" value="ECO:0007669"/>
    <property type="project" value="UniProtKB-KW"/>
</dbReference>
<reference evidence="7" key="1">
    <citation type="submission" date="2018-11" db="EMBL/GenBank/DDBJ databases">
        <authorList>
            <consortium name="Genoscope - CEA"/>
            <person name="William W."/>
        </authorList>
    </citation>
    <scope>NUCLEOTIDE SEQUENCE</scope>
</reference>